<dbReference type="PANTHER" id="PTHR24198:SF165">
    <property type="entry name" value="ANKYRIN REPEAT-CONTAINING PROTEIN-RELATED"/>
    <property type="match status" value="1"/>
</dbReference>
<comment type="caution">
    <text evidence="6">The sequence shown here is derived from an EMBL/GenBank/DDBJ whole genome shotgun (WGS) entry which is preliminary data.</text>
</comment>
<feature type="domain" description="Heterokaryon incompatibility" evidence="5">
    <location>
        <begin position="28"/>
        <end position="206"/>
    </location>
</feature>
<dbReference type="PANTHER" id="PTHR24198">
    <property type="entry name" value="ANKYRIN REPEAT AND PROTEIN KINASE DOMAIN-CONTAINING PROTEIN"/>
    <property type="match status" value="1"/>
</dbReference>
<keyword evidence="7" id="KW-1185">Reference proteome</keyword>
<dbReference type="Gene3D" id="1.25.40.20">
    <property type="entry name" value="Ankyrin repeat-containing domain"/>
    <property type="match status" value="3"/>
</dbReference>
<feature type="region of interest" description="Disordered" evidence="4">
    <location>
        <begin position="979"/>
        <end position="1016"/>
    </location>
</feature>
<sequence length="1016" mass="111986">MPSPDKHAPIQCQLFAYALPDSEGTRPYEALSYVWGSEAAPSPICIDGCALSVTVNLHAALSHLRDPYIERILWIDALCINQTDKNEKALQIQLMAKIYATASSVTVWLGEAAPDSGHAIEVIRTAALQKSGTFSKREPKVEPKKDMVVIDPFFPAGSPAHLQAVGVAVNPPAELSTESPLDQRTKDAILALLQRPWFRRIWVLQEVAAARHVLIKCGPASIDGYAFCVGLSGLALSYIPYPGLRELTHSITYLVRGAIFRPRDVIGISGRFSLDIRPMSELVEMYHTREATERHDKIFALLGMSSDDPSTAGLSVDYRIPWGQLFKRLIHFCTSEQVSVSAWDDEELAVIRGKGCMLGRVTSVKKDAEHRQKVAVTWTNSHGYFGNTKHDLRWIAGFFSHGGWATSNWILQPSARSVQEGDAICLLEGASRPTIIRLQSNYWAVVMISVPPTDDPCEIRGPGGDTAWSDLHKYLEVFPHDLLLTWDWNSHQEGSGDDDELCTRHRDPSRQMTELDGYIDQATSLSNTVGPLEAVGNMKLAERNLRRAMERFGEALRVERPDGVTKLIEDHGGWIPLWLAAGMGNEGVVKHQLDHGADPDAKDKYHGNTPLLWAAENGHESTVKLLLDSNADQDIQGKEKQTPLWRTVVKEHGPVVKLLLDARTEPNSTDIDHRSMLLSLAADKGYKEIAKPLIDGGANPNVNSYLERTPLSLAAENGHETLMQLLLDSGAVPDRRDKDGQTALWWATKMQHEAIIKLLIARKADPNATNEDERADEQLISGLSVEEHAARQTALHCAVVNGYEAVAKLLIELGANMNAKNGLDSWTALHSAARFGHASVARMLVDMGAQVDATDDKGYTPLYHACIHSYSTIARLLIGAGAKVDVRTDGGKTLLHHAAKDGSEAIARLLVDSGADIDAKDDKGWRPLHFSCYHRKDAVSRILLDAGADRDASDKFGWPLRHYLPAEEYRDAEGQLLTYNGNEETEAGGSSRSDQEKSSWLWWPFGSRGTETGEKG</sequence>
<dbReference type="PRINTS" id="PR01415">
    <property type="entry name" value="ANKYRIN"/>
</dbReference>
<dbReference type="InterPro" id="IPR010730">
    <property type="entry name" value="HET"/>
</dbReference>
<accession>A0AAE8MYL1</accession>
<feature type="repeat" description="ANK" evidence="3">
    <location>
        <begin position="790"/>
        <end position="822"/>
    </location>
</feature>
<evidence type="ECO:0000313" key="7">
    <source>
        <dbReference type="Proteomes" id="UP001187682"/>
    </source>
</evidence>
<reference evidence="6" key="1">
    <citation type="submission" date="2018-03" db="EMBL/GenBank/DDBJ databases">
        <authorList>
            <person name="Guldener U."/>
        </authorList>
    </citation>
    <scope>NUCLEOTIDE SEQUENCE</scope>
</reference>
<evidence type="ECO:0000256" key="3">
    <source>
        <dbReference type="PROSITE-ProRule" id="PRU00023"/>
    </source>
</evidence>
<dbReference type="SUPFAM" id="SSF48403">
    <property type="entry name" value="Ankyrin repeat"/>
    <property type="match status" value="2"/>
</dbReference>
<dbReference type="SMART" id="SM00248">
    <property type="entry name" value="ANK"/>
    <property type="match status" value="11"/>
</dbReference>
<evidence type="ECO:0000259" key="5">
    <source>
        <dbReference type="Pfam" id="PF06985"/>
    </source>
</evidence>
<keyword evidence="1" id="KW-0677">Repeat</keyword>
<dbReference type="Pfam" id="PF13637">
    <property type="entry name" value="Ank_4"/>
    <property type="match status" value="1"/>
</dbReference>
<organism evidence="6 7">
    <name type="scientific">Cephalotrichum gorgonifer</name>
    <dbReference type="NCBI Taxonomy" id="2041049"/>
    <lineage>
        <taxon>Eukaryota</taxon>
        <taxon>Fungi</taxon>
        <taxon>Dikarya</taxon>
        <taxon>Ascomycota</taxon>
        <taxon>Pezizomycotina</taxon>
        <taxon>Sordariomycetes</taxon>
        <taxon>Hypocreomycetidae</taxon>
        <taxon>Microascales</taxon>
        <taxon>Microascaceae</taxon>
        <taxon>Cephalotrichum</taxon>
    </lineage>
</organism>
<feature type="compositionally biased region" description="Polar residues" evidence="4">
    <location>
        <begin position="979"/>
        <end position="992"/>
    </location>
</feature>
<dbReference type="Pfam" id="PF06985">
    <property type="entry name" value="HET"/>
    <property type="match status" value="1"/>
</dbReference>
<dbReference type="PROSITE" id="PS50088">
    <property type="entry name" value="ANK_REPEAT"/>
    <property type="match status" value="9"/>
</dbReference>
<dbReference type="GO" id="GO:0005737">
    <property type="term" value="C:cytoplasm"/>
    <property type="evidence" value="ECO:0007669"/>
    <property type="project" value="TreeGrafter"/>
</dbReference>
<protein>
    <recommendedName>
        <fullName evidence="5">Heterokaryon incompatibility domain-containing protein</fullName>
    </recommendedName>
</protein>
<feature type="repeat" description="ANK" evidence="3">
    <location>
        <begin position="890"/>
        <end position="922"/>
    </location>
</feature>
<feature type="repeat" description="ANK" evidence="3">
    <location>
        <begin position="857"/>
        <end position="889"/>
    </location>
</feature>
<dbReference type="AlphaFoldDB" id="A0AAE8MYL1"/>
<feature type="repeat" description="ANK" evidence="3">
    <location>
        <begin position="739"/>
        <end position="771"/>
    </location>
</feature>
<feature type="repeat" description="ANK" evidence="3">
    <location>
        <begin position="606"/>
        <end position="638"/>
    </location>
</feature>
<dbReference type="Proteomes" id="UP001187682">
    <property type="component" value="Unassembled WGS sequence"/>
</dbReference>
<dbReference type="EMBL" id="ONZQ02000005">
    <property type="protein sequence ID" value="SPO02004.1"/>
    <property type="molecule type" value="Genomic_DNA"/>
</dbReference>
<dbReference type="Pfam" id="PF12796">
    <property type="entry name" value="Ank_2"/>
    <property type="match status" value="3"/>
</dbReference>
<proteinExistence type="predicted"/>
<name>A0AAE8MYL1_9PEZI</name>
<dbReference type="InterPro" id="IPR036770">
    <property type="entry name" value="Ankyrin_rpt-contain_sf"/>
</dbReference>
<feature type="repeat" description="ANK" evidence="3">
    <location>
        <begin position="572"/>
        <end position="604"/>
    </location>
</feature>
<dbReference type="PROSITE" id="PS50297">
    <property type="entry name" value="ANK_REP_REGION"/>
    <property type="match status" value="9"/>
</dbReference>
<gene>
    <name evidence="6" type="ORF">DNG_04677</name>
</gene>
<evidence type="ECO:0000256" key="4">
    <source>
        <dbReference type="SAM" id="MobiDB-lite"/>
    </source>
</evidence>
<feature type="repeat" description="ANK" evidence="3">
    <location>
        <begin position="824"/>
        <end position="856"/>
    </location>
</feature>
<evidence type="ECO:0000256" key="2">
    <source>
        <dbReference type="ARBA" id="ARBA00023043"/>
    </source>
</evidence>
<evidence type="ECO:0000313" key="6">
    <source>
        <dbReference type="EMBL" id="SPO02004.1"/>
    </source>
</evidence>
<feature type="repeat" description="ANK" evidence="3">
    <location>
        <begin position="923"/>
        <end position="955"/>
    </location>
</feature>
<feature type="repeat" description="ANK" evidence="3">
    <location>
        <begin position="706"/>
        <end position="738"/>
    </location>
</feature>
<evidence type="ECO:0000256" key="1">
    <source>
        <dbReference type="ARBA" id="ARBA00022737"/>
    </source>
</evidence>
<dbReference type="InterPro" id="IPR002110">
    <property type="entry name" value="Ankyrin_rpt"/>
</dbReference>
<keyword evidence="2 3" id="KW-0040">ANK repeat</keyword>